<dbReference type="InterPro" id="IPR050122">
    <property type="entry name" value="RTK"/>
</dbReference>
<comment type="subcellular location">
    <subcellularLocation>
        <location evidence="1">Membrane</location>
        <topology evidence="1">Single-pass membrane protein</topology>
    </subcellularLocation>
</comment>
<sequence length="533" mass="60369">GISLEFILIYTFAGLLIILGTIQLAVCINNYRKKGNRSTKRSAKEIQVLDGCEIPPIRTEFLELLGEGAFGKVHKATLKDGLAYFEQNWACRPRKQKIIAVKELFENANEEERKEFMDEIELMKKVGKHQNVLSFFGCWTTTKPILLMVEYIAHGDLLHWLRHKRAQISSSVLKVTPRANAKDTELYAGTPTWNTNVIGDQDDSSTETKAINLGVPKVKTCSAFDLMDQNEGDFYCEDECKIAKLVSSASPQNTEGVENRPNISESSEGPSSFPDGEGEQRGSYFDGADQCKIPMTVFWSSIQEEKAAPNTNEKECDNDCETFHPTDAMSFAWQIARGMSYLSEKGLVHRDLAARNILVGHGKKLKIGDFGLMREMYHELYEVKKQKKLPIKWMAPEAICEQIFTSKSDVWSYGIVMWEIATLGGSPYPLLNNAEVMSLLRTGHRMEKPDLCSDNFYAFMMECWKQHPDERPSFQELVERLERTMTEQVEYLDLKQLDETKAYYQVQESKTGEIGGDSGLDMQRAVSSISIAV</sequence>
<organism evidence="7 8">
    <name type="scientific">Porites lobata</name>
    <dbReference type="NCBI Taxonomy" id="104759"/>
    <lineage>
        <taxon>Eukaryota</taxon>
        <taxon>Metazoa</taxon>
        <taxon>Cnidaria</taxon>
        <taxon>Anthozoa</taxon>
        <taxon>Hexacorallia</taxon>
        <taxon>Scleractinia</taxon>
        <taxon>Fungiina</taxon>
        <taxon>Poritidae</taxon>
        <taxon>Porites</taxon>
    </lineage>
</organism>
<proteinExistence type="predicted"/>
<dbReference type="CDD" id="cd00192">
    <property type="entry name" value="PTKc"/>
    <property type="match status" value="1"/>
</dbReference>
<dbReference type="InterPro" id="IPR011009">
    <property type="entry name" value="Kinase-like_dom_sf"/>
</dbReference>
<dbReference type="PANTHER" id="PTHR24416:SF583">
    <property type="entry name" value="RECEPTOR PROTEIN-TYROSINE KINASE"/>
    <property type="match status" value="1"/>
</dbReference>
<dbReference type="InterPro" id="IPR017441">
    <property type="entry name" value="Protein_kinase_ATP_BS"/>
</dbReference>
<evidence type="ECO:0000256" key="3">
    <source>
        <dbReference type="PROSITE-ProRule" id="PRU10141"/>
    </source>
</evidence>
<feature type="domain" description="Protein kinase" evidence="6">
    <location>
        <begin position="59"/>
        <end position="492"/>
    </location>
</feature>
<protein>
    <recommendedName>
        <fullName evidence="6">Protein kinase domain-containing protein</fullName>
    </recommendedName>
</protein>
<reference evidence="7 8" key="1">
    <citation type="submission" date="2022-05" db="EMBL/GenBank/DDBJ databases">
        <authorList>
            <consortium name="Genoscope - CEA"/>
            <person name="William W."/>
        </authorList>
    </citation>
    <scope>NUCLEOTIDE SEQUENCE [LARGE SCALE GENOMIC DNA]</scope>
</reference>
<evidence type="ECO:0000256" key="2">
    <source>
        <dbReference type="ARBA" id="ARBA00051243"/>
    </source>
</evidence>
<dbReference type="PANTHER" id="PTHR24416">
    <property type="entry name" value="TYROSINE-PROTEIN KINASE RECEPTOR"/>
    <property type="match status" value="1"/>
</dbReference>
<comment type="catalytic activity">
    <reaction evidence="2">
        <text>L-tyrosyl-[protein] + ATP = O-phospho-L-tyrosyl-[protein] + ADP + H(+)</text>
        <dbReference type="Rhea" id="RHEA:10596"/>
        <dbReference type="Rhea" id="RHEA-COMP:10136"/>
        <dbReference type="Rhea" id="RHEA-COMP:20101"/>
        <dbReference type="ChEBI" id="CHEBI:15378"/>
        <dbReference type="ChEBI" id="CHEBI:30616"/>
        <dbReference type="ChEBI" id="CHEBI:46858"/>
        <dbReference type="ChEBI" id="CHEBI:61978"/>
        <dbReference type="ChEBI" id="CHEBI:456216"/>
        <dbReference type="EC" id="2.7.10.1"/>
    </reaction>
</comment>
<keyword evidence="3" id="KW-0067">ATP-binding</keyword>
<dbReference type="SMART" id="SM00219">
    <property type="entry name" value="TyrKc"/>
    <property type="match status" value="1"/>
</dbReference>
<feature type="transmembrane region" description="Helical" evidence="5">
    <location>
        <begin position="6"/>
        <end position="31"/>
    </location>
</feature>
<dbReference type="InterPro" id="IPR001245">
    <property type="entry name" value="Ser-Thr/Tyr_kinase_cat_dom"/>
</dbReference>
<dbReference type="InterPro" id="IPR008266">
    <property type="entry name" value="Tyr_kinase_AS"/>
</dbReference>
<gene>
    <name evidence="7" type="ORF">PLOB_00023490</name>
</gene>
<evidence type="ECO:0000313" key="7">
    <source>
        <dbReference type="EMBL" id="CAH3115171.1"/>
    </source>
</evidence>
<evidence type="ECO:0000313" key="8">
    <source>
        <dbReference type="Proteomes" id="UP001159405"/>
    </source>
</evidence>
<evidence type="ECO:0000256" key="4">
    <source>
        <dbReference type="SAM" id="MobiDB-lite"/>
    </source>
</evidence>
<keyword evidence="5" id="KW-1133">Transmembrane helix</keyword>
<dbReference type="PROSITE" id="PS00107">
    <property type="entry name" value="PROTEIN_KINASE_ATP"/>
    <property type="match status" value="1"/>
</dbReference>
<evidence type="ECO:0000259" key="6">
    <source>
        <dbReference type="PROSITE" id="PS50011"/>
    </source>
</evidence>
<comment type="caution">
    <text evidence="7">The sequence shown here is derived from an EMBL/GenBank/DDBJ whole genome shotgun (WGS) entry which is preliminary data.</text>
</comment>
<keyword evidence="5" id="KW-0472">Membrane</keyword>
<name>A0ABN8NMC1_9CNID</name>
<feature type="non-terminal residue" evidence="7">
    <location>
        <position position="1"/>
    </location>
</feature>
<keyword evidence="5" id="KW-0812">Transmembrane</keyword>
<dbReference type="Proteomes" id="UP001159405">
    <property type="component" value="Unassembled WGS sequence"/>
</dbReference>
<dbReference type="Pfam" id="PF07714">
    <property type="entry name" value="PK_Tyr_Ser-Thr"/>
    <property type="match status" value="2"/>
</dbReference>
<dbReference type="PIRSF" id="PIRSF000615">
    <property type="entry name" value="TyrPK_CSF1-R"/>
    <property type="match status" value="1"/>
</dbReference>
<evidence type="ECO:0000256" key="5">
    <source>
        <dbReference type="SAM" id="Phobius"/>
    </source>
</evidence>
<evidence type="ECO:0000256" key="1">
    <source>
        <dbReference type="ARBA" id="ARBA00004167"/>
    </source>
</evidence>
<feature type="binding site" evidence="3">
    <location>
        <position position="95"/>
    </location>
    <ligand>
        <name>ATP</name>
        <dbReference type="ChEBI" id="CHEBI:30616"/>
    </ligand>
</feature>
<dbReference type="SUPFAM" id="SSF56112">
    <property type="entry name" value="Protein kinase-like (PK-like)"/>
    <property type="match status" value="1"/>
</dbReference>
<dbReference type="PROSITE" id="PS00109">
    <property type="entry name" value="PROTEIN_KINASE_TYR"/>
    <property type="match status" value="1"/>
</dbReference>
<feature type="region of interest" description="Disordered" evidence="4">
    <location>
        <begin position="249"/>
        <end position="285"/>
    </location>
</feature>
<dbReference type="InterPro" id="IPR000719">
    <property type="entry name" value="Prot_kinase_dom"/>
</dbReference>
<dbReference type="Gene3D" id="3.30.200.20">
    <property type="entry name" value="Phosphorylase Kinase, domain 1"/>
    <property type="match status" value="1"/>
</dbReference>
<dbReference type="PROSITE" id="PS50011">
    <property type="entry name" value="PROTEIN_KINASE_DOM"/>
    <property type="match status" value="1"/>
</dbReference>
<feature type="compositionally biased region" description="Polar residues" evidence="4">
    <location>
        <begin position="249"/>
        <end position="270"/>
    </location>
</feature>
<keyword evidence="3" id="KW-0547">Nucleotide-binding</keyword>
<dbReference type="InterPro" id="IPR020635">
    <property type="entry name" value="Tyr_kinase_cat_dom"/>
</dbReference>
<dbReference type="EMBL" id="CALNXK010000028">
    <property type="protein sequence ID" value="CAH3115171.1"/>
    <property type="molecule type" value="Genomic_DNA"/>
</dbReference>
<keyword evidence="8" id="KW-1185">Reference proteome</keyword>
<accession>A0ABN8NMC1</accession>
<dbReference type="Gene3D" id="1.10.510.10">
    <property type="entry name" value="Transferase(Phosphotransferase) domain 1"/>
    <property type="match status" value="1"/>
</dbReference>